<evidence type="ECO:0000259" key="16">
    <source>
        <dbReference type="Pfam" id="PF04042"/>
    </source>
</evidence>
<keyword evidence="12 15" id="KW-0511">Multifunctional enzyme</keyword>
<comment type="catalytic activity">
    <reaction evidence="14 15">
        <text>DNA(n) + a 2'-deoxyribonucleoside 5'-triphosphate = DNA(n+1) + diphosphate</text>
        <dbReference type="Rhea" id="RHEA:22508"/>
        <dbReference type="Rhea" id="RHEA-COMP:17339"/>
        <dbReference type="Rhea" id="RHEA-COMP:17340"/>
        <dbReference type="ChEBI" id="CHEBI:33019"/>
        <dbReference type="ChEBI" id="CHEBI:61560"/>
        <dbReference type="ChEBI" id="CHEBI:173112"/>
        <dbReference type="EC" id="2.7.7.7"/>
    </reaction>
</comment>
<comment type="similarity">
    <text evidence="2 15">Belongs to the DNA polymerase delta/II small subunit family.</text>
</comment>
<evidence type="ECO:0000256" key="10">
    <source>
        <dbReference type="ARBA" id="ARBA00022932"/>
    </source>
</evidence>
<comment type="caution">
    <text evidence="17">The sequence shown here is derived from an EMBL/GenBank/DDBJ whole genome shotgun (WGS) entry which is preliminary data.</text>
</comment>
<dbReference type="Pfam" id="PF04042">
    <property type="entry name" value="DNA_pol_E_B"/>
    <property type="match status" value="1"/>
</dbReference>
<dbReference type="HAMAP" id="MF_00325">
    <property type="entry name" value="DNApol_II_A_arch"/>
    <property type="match status" value="1"/>
</dbReference>
<organism evidence="17 18">
    <name type="scientific">Marine Group III euryarchaeote CG-Bathy1</name>
    <dbReference type="NCBI Taxonomy" id="1889001"/>
    <lineage>
        <taxon>Archaea</taxon>
        <taxon>Methanobacteriati</taxon>
        <taxon>Thermoplasmatota</taxon>
        <taxon>Thermoplasmata</taxon>
        <taxon>Candidatus Thermoprofundales</taxon>
    </lineage>
</organism>
<dbReference type="InterPro" id="IPR011149">
    <property type="entry name" value="Pol2_small_arc"/>
</dbReference>
<evidence type="ECO:0000256" key="12">
    <source>
        <dbReference type="ARBA" id="ARBA00023268"/>
    </source>
</evidence>
<dbReference type="AlphaFoldDB" id="A0A1J5T6T1"/>
<dbReference type="GO" id="GO:0003887">
    <property type="term" value="F:DNA-directed DNA polymerase activity"/>
    <property type="evidence" value="ECO:0007669"/>
    <property type="project" value="UniProtKB-UniRule"/>
</dbReference>
<comment type="function">
    <text evidence="13 15">Possesses two activities: a DNA synthesis (polymerase) and an exonucleolytic activity that degrades single-stranded DNA in the 3' to 5' direction. Has a template-primer preference which is characteristic of a replicative DNA polymerase.</text>
</comment>
<keyword evidence="7 15" id="KW-0540">Nuclease</keyword>
<evidence type="ECO:0000256" key="13">
    <source>
        <dbReference type="ARBA" id="ARBA00024817"/>
    </source>
</evidence>
<evidence type="ECO:0000256" key="3">
    <source>
        <dbReference type="ARBA" id="ARBA00011315"/>
    </source>
</evidence>
<keyword evidence="8 15" id="KW-0378">Hydrolase</keyword>
<evidence type="ECO:0000256" key="4">
    <source>
        <dbReference type="ARBA" id="ARBA00022679"/>
    </source>
</evidence>
<dbReference type="PIRSF" id="PIRSF000803">
    <property type="entry name" value="Arc_Pol2_small"/>
    <property type="match status" value="1"/>
</dbReference>
<dbReference type="PANTHER" id="PTHR10416">
    <property type="entry name" value="DNA POLYMERASE DELTA SUBUNIT 2"/>
    <property type="match status" value="1"/>
</dbReference>
<evidence type="ECO:0000256" key="7">
    <source>
        <dbReference type="ARBA" id="ARBA00022722"/>
    </source>
</evidence>
<evidence type="ECO:0000256" key="15">
    <source>
        <dbReference type="HAMAP-Rule" id="MF_00325"/>
    </source>
</evidence>
<evidence type="ECO:0000313" key="18">
    <source>
        <dbReference type="Proteomes" id="UP000183815"/>
    </source>
</evidence>
<keyword evidence="4 15" id="KW-0808">Transferase</keyword>
<gene>
    <name evidence="15" type="primary">polB</name>
    <name evidence="17" type="ORF">BEU04_01150</name>
</gene>
<protein>
    <recommendedName>
        <fullName evidence="15">DNA polymerase II small subunit</fullName>
        <shortName evidence="15">Pol II</shortName>
        <ecNumber evidence="15">2.7.7.7</ecNumber>
    </recommendedName>
    <alternativeName>
        <fullName evidence="15">Exodeoxyribonuclease small subunit</fullName>
        <ecNumber evidence="15">3.1.11.1</ecNumber>
    </alternativeName>
</protein>
<dbReference type="Proteomes" id="UP000183815">
    <property type="component" value="Unassembled WGS sequence"/>
</dbReference>
<keyword evidence="6 15" id="KW-0235">DNA replication</keyword>
<dbReference type="GO" id="GO:0003677">
    <property type="term" value="F:DNA binding"/>
    <property type="evidence" value="ECO:0007669"/>
    <property type="project" value="UniProtKB-UniRule"/>
</dbReference>
<reference evidence="17 18" key="1">
    <citation type="submission" date="2016-08" db="EMBL/GenBank/DDBJ databases">
        <title>New Insights into Marine Group III Euryarchaeota, from dark to light.</title>
        <authorList>
            <person name="Haro-Moreno J.M."/>
            <person name="Rodriguez-Valera F."/>
            <person name="Lopez-Garcia P."/>
            <person name="Moreira D."/>
            <person name="Martin-Cuadrado A.B."/>
        </authorList>
    </citation>
    <scope>NUCLEOTIDE SEQUENCE [LARGE SCALE GENOMIC DNA]</scope>
    <source>
        <strain evidence="17">CG-Bathy1</strain>
    </source>
</reference>
<dbReference type="GO" id="GO:0006308">
    <property type="term" value="P:DNA catabolic process"/>
    <property type="evidence" value="ECO:0007669"/>
    <property type="project" value="UniProtKB-UniRule"/>
</dbReference>
<proteinExistence type="inferred from homology"/>
<dbReference type="GO" id="GO:0006271">
    <property type="term" value="P:DNA strand elongation involved in DNA replication"/>
    <property type="evidence" value="ECO:0007669"/>
    <property type="project" value="TreeGrafter"/>
</dbReference>
<keyword evidence="11 15" id="KW-0238">DNA-binding</keyword>
<dbReference type="InterPro" id="IPR024826">
    <property type="entry name" value="DNA_pol_delta/II_ssu"/>
</dbReference>
<dbReference type="PANTHER" id="PTHR10416:SF0">
    <property type="entry name" value="DNA POLYMERASE DELTA SUBUNIT 2"/>
    <property type="match status" value="1"/>
</dbReference>
<dbReference type="NCBIfam" id="NF003118">
    <property type="entry name" value="PRK04036.1-3"/>
    <property type="match status" value="1"/>
</dbReference>
<keyword evidence="9 15" id="KW-0269">Exonuclease</keyword>
<evidence type="ECO:0000256" key="5">
    <source>
        <dbReference type="ARBA" id="ARBA00022695"/>
    </source>
</evidence>
<dbReference type="InterPro" id="IPR007185">
    <property type="entry name" value="DNA_pol_a/d/e_bsu"/>
</dbReference>
<dbReference type="GO" id="GO:0008310">
    <property type="term" value="F:single-stranded DNA 3'-5' DNA exonuclease activity"/>
    <property type="evidence" value="ECO:0007669"/>
    <property type="project" value="UniProtKB-EC"/>
</dbReference>
<evidence type="ECO:0000256" key="2">
    <source>
        <dbReference type="ARBA" id="ARBA00006035"/>
    </source>
</evidence>
<dbReference type="EC" id="3.1.11.1" evidence="15"/>
<dbReference type="Gene3D" id="3.60.21.50">
    <property type="match status" value="1"/>
</dbReference>
<comment type="subunit">
    <text evidence="3 15">Heterodimer of a large subunit and a small subunit.</text>
</comment>
<keyword evidence="10 15" id="KW-0239">DNA-directed DNA polymerase</keyword>
<sequence>MYYFLNPSEEEVLNWLAERNLMPSPELVSHVTNQPDGIVLLENSISSITRPLLFLGLSDLVEETISVQAPRLSPVVSDAPPVIIKDQIEKSTADGSLNNFVSLFNDRLRHLSRLLYQNPKMRGARNLNYLEPGSEMSCIGIVSSIGQRYNDKRKVILEDGVHQAAVYLEDSDANPLLLVPDEVIGVIGRVDRRGRAIYSNEPIVRPHWGRVRDSNRSEQPHTALFISDVHLGSLTFQSKEWKRFIEWLNGNTDLYPDWIPKGGYLIIDGDIVDGIDSYPDQEKDLAIKDVWEQYETLADEIKNMPSDLQIVILPGNHDAVRLMEPQLPLPDHVKEKFPPNVTFTANPVSIDIAGVNVLCYHGKSLDDLVSLPGLSYEDPISLMKELIKRRHLAPIYGGKTPLATENKDYLVIKEVPDIFVTGHVHSCGVDRYQGTLLINPGTWQAQTSYQKMMGFQPDPCRAVAVNLQSLHSEILDFNF</sequence>
<name>A0A1J5T6T1_9ARCH</name>
<evidence type="ECO:0000313" key="17">
    <source>
        <dbReference type="EMBL" id="OIR16575.1"/>
    </source>
</evidence>
<dbReference type="EMBL" id="MIYU01000012">
    <property type="protein sequence ID" value="OIR16575.1"/>
    <property type="molecule type" value="Genomic_DNA"/>
</dbReference>
<comment type="catalytic activity">
    <reaction evidence="1 15">
        <text>Exonucleolytic cleavage in the 3'- to 5'-direction to yield nucleoside 5'-phosphates.</text>
        <dbReference type="EC" id="3.1.11.1"/>
    </reaction>
</comment>
<dbReference type="GO" id="GO:0042575">
    <property type="term" value="C:DNA polymerase complex"/>
    <property type="evidence" value="ECO:0007669"/>
    <property type="project" value="TreeGrafter"/>
</dbReference>
<dbReference type="SUPFAM" id="SSF56300">
    <property type="entry name" value="Metallo-dependent phosphatases"/>
    <property type="match status" value="1"/>
</dbReference>
<evidence type="ECO:0000256" key="9">
    <source>
        <dbReference type="ARBA" id="ARBA00022839"/>
    </source>
</evidence>
<evidence type="ECO:0000256" key="6">
    <source>
        <dbReference type="ARBA" id="ARBA00022705"/>
    </source>
</evidence>
<evidence type="ECO:0000256" key="11">
    <source>
        <dbReference type="ARBA" id="ARBA00023125"/>
    </source>
</evidence>
<dbReference type="InterPro" id="IPR029052">
    <property type="entry name" value="Metallo-depent_PP-like"/>
</dbReference>
<accession>A0A1J5T6T1</accession>
<keyword evidence="5 15" id="KW-0548">Nucleotidyltransferase</keyword>
<evidence type="ECO:0000256" key="1">
    <source>
        <dbReference type="ARBA" id="ARBA00000563"/>
    </source>
</evidence>
<evidence type="ECO:0000256" key="8">
    <source>
        <dbReference type="ARBA" id="ARBA00022801"/>
    </source>
</evidence>
<dbReference type="EC" id="2.7.7.7" evidence="15"/>
<feature type="domain" description="DNA polymerase alpha/delta/epsilon subunit B" evidence="16">
    <location>
        <begin position="293"/>
        <end position="423"/>
    </location>
</feature>
<evidence type="ECO:0000256" key="14">
    <source>
        <dbReference type="ARBA" id="ARBA00049244"/>
    </source>
</evidence>